<evidence type="ECO:0000256" key="5">
    <source>
        <dbReference type="ARBA" id="ARBA00023239"/>
    </source>
</evidence>
<organism evidence="9 10">
    <name type="scientific">Rhodopirellula islandica</name>
    <dbReference type="NCBI Taxonomy" id="595434"/>
    <lineage>
        <taxon>Bacteria</taxon>
        <taxon>Pseudomonadati</taxon>
        <taxon>Planctomycetota</taxon>
        <taxon>Planctomycetia</taxon>
        <taxon>Pirellulales</taxon>
        <taxon>Pirellulaceae</taxon>
        <taxon>Rhodopirellula</taxon>
    </lineage>
</organism>
<evidence type="ECO:0000256" key="6">
    <source>
        <dbReference type="HAMAP-Rule" id="MF_01965"/>
    </source>
</evidence>
<dbReference type="GO" id="GO:0046496">
    <property type="term" value="P:nicotinamide nucleotide metabolic process"/>
    <property type="evidence" value="ECO:0007669"/>
    <property type="project" value="UniProtKB-UniRule"/>
</dbReference>
<evidence type="ECO:0000256" key="4">
    <source>
        <dbReference type="ARBA" id="ARBA00023027"/>
    </source>
</evidence>
<protein>
    <recommendedName>
        <fullName evidence="6">ADP-dependent (S)-NAD(P)H-hydrate dehydratase</fullName>
        <ecNumber evidence="6">4.2.1.136</ecNumber>
    </recommendedName>
    <alternativeName>
        <fullName evidence="6">ADP-dependent NAD(P)HX dehydratase</fullName>
    </alternativeName>
</protein>
<gene>
    <name evidence="6" type="primary">nnrD</name>
    <name evidence="9" type="ORF">RISK_006197</name>
</gene>
<evidence type="ECO:0000256" key="3">
    <source>
        <dbReference type="ARBA" id="ARBA00022857"/>
    </source>
</evidence>
<dbReference type="Pfam" id="PF01256">
    <property type="entry name" value="Carb_kinase"/>
    <property type="match status" value="1"/>
</dbReference>
<feature type="binding site" evidence="6">
    <location>
        <position position="171"/>
    </location>
    <ligand>
        <name>(6S)-NADPHX</name>
        <dbReference type="ChEBI" id="CHEBI:64076"/>
    </ligand>
</feature>
<dbReference type="CDD" id="cd01171">
    <property type="entry name" value="YXKO-related"/>
    <property type="match status" value="1"/>
</dbReference>
<feature type="binding site" evidence="6">
    <location>
        <begin position="207"/>
        <end position="211"/>
    </location>
    <ligand>
        <name>AMP</name>
        <dbReference type="ChEBI" id="CHEBI:456215"/>
    </ligand>
</feature>
<keyword evidence="10" id="KW-1185">Reference proteome</keyword>
<comment type="similarity">
    <text evidence="6">Belongs to the NnrD/CARKD family.</text>
</comment>
<dbReference type="GO" id="GO:0052856">
    <property type="term" value="F:NAD(P)HX epimerase activity"/>
    <property type="evidence" value="ECO:0007669"/>
    <property type="project" value="TreeGrafter"/>
</dbReference>
<comment type="caution">
    <text evidence="6">Lacks conserved residue(s) required for the propagation of feature annotation.</text>
</comment>
<evidence type="ECO:0000256" key="1">
    <source>
        <dbReference type="ARBA" id="ARBA00022741"/>
    </source>
</evidence>
<dbReference type="EMBL" id="LECT01000050">
    <property type="protein sequence ID" value="KLU01698.1"/>
    <property type="molecule type" value="Genomic_DNA"/>
</dbReference>
<dbReference type="NCBIfam" id="TIGR00196">
    <property type="entry name" value="yjeF_cterm"/>
    <property type="match status" value="1"/>
</dbReference>
<feature type="binding site" evidence="6">
    <location>
        <position position="240"/>
    </location>
    <ligand>
        <name>AMP</name>
        <dbReference type="ChEBI" id="CHEBI:456215"/>
    </ligand>
</feature>
<proteinExistence type="inferred from homology"/>
<feature type="domain" description="YjeF C-terminal" evidence="8">
    <location>
        <begin position="9"/>
        <end position="300"/>
    </location>
</feature>
<evidence type="ECO:0000256" key="7">
    <source>
        <dbReference type="SAM" id="MobiDB-lite"/>
    </source>
</evidence>
<dbReference type="InterPro" id="IPR017953">
    <property type="entry name" value="Carbohydrate_kinase_pred_CS"/>
</dbReference>
<dbReference type="PANTHER" id="PTHR12592">
    <property type="entry name" value="ATP-DEPENDENT (S)-NAD(P)H-HYDRATE DEHYDRATASE FAMILY MEMBER"/>
    <property type="match status" value="1"/>
</dbReference>
<comment type="catalytic activity">
    <reaction evidence="6">
        <text>(6S)-NADHX + ADP = AMP + phosphate + NADH + H(+)</text>
        <dbReference type="Rhea" id="RHEA:32223"/>
        <dbReference type="ChEBI" id="CHEBI:15378"/>
        <dbReference type="ChEBI" id="CHEBI:43474"/>
        <dbReference type="ChEBI" id="CHEBI:57945"/>
        <dbReference type="ChEBI" id="CHEBI:64074"/>
        <dbReference type="ChEBI" id="CHEBI:456215"/>
        <dbReference type="ChEBI" id="CHEBI:456216"/>
        <dbReference type="EC" id="4.2.1.136"/>
    </reaction>
</comment>
<comment type="caution">
    <text evidence="9">The sequence shown here is derived from an EMBL/GenBank/DDBJ whole genome shotgun (WGS) entry which is preliminary data.</text>
</comment>
<keyword evidence="2 6" id="KW-0067">ATP-binding</keyword>
<comment type="catalytic activity">
    <reaction evidence="6">
        <text>(6S)-NADPHX + ADP = AMP + phosphate + NADPH + H(+)</text>
        <dbReference type="Rhea" id="RHEA:32235"/>
        <dbReference type="ChEBI" id="CHEBI:15378"/>
        <dbReference type="ChEBI" id="CHEBI:43474"/>
        <dbReference type="ChEBI" id="CHEBI:57783"/>
        <dbReference type="ChEBI" id="CHEBI:64076"/>
        <dbReference type="ChEBI" id="CHEBI:456215"/>
        <dbReference type="ChEBI" id="CHEBI:456216"/>
        <dbReference type="EC" id="4.2.1.136"/>
    </reaction>
</comment>
<feature type="region of interest" description="Disordered" evidence="7">
    <location>
        <begin position="1"/>
        <end position="21"/>
    </location>
</feature>
<reference evidence="9" key="1">
    <citation type="submission" date="2015-05" db="EMBL/GenBank/DDBJ databases">
        <title>Permanent draft genome of Rhodopirellula islandicus K833.</title>
        <authorList>
            <person name="Kizina J."/>
            <person name="Richter M."/>
            <person name="Glockner F.O."/>
            <person name="Harder J."/>
        </authorList>
    </citation>
    <scope>NUCLEOTIDE SEQUENCE [LARGE SCALE GENOMIC DNA]</scope>
    <source>
        <strain evidence="9">K833</strain>
    </source>
</reference>
<sequence length="310" mass="31802">MTPTILTQSTNPPPLRIPRRDVSAHKGNFGRVLLVGGSRGMAGSVSLSSIAALHTGSGLVAAAVPDCILDCVAGFHPAIMTHGMSDDGQKFADSAWESLRERLPAQAAVGCGPGISRGPGSATIVAGLLAKKDLPVVLDADALNIIAEQDWLRDDRFQRSSNDAACVLTPHPGELQRLTGASANDVDAQLKAAEKLTGRLGWTIVVKGGPSHVVSKRDGQPGSIWQNTTGNPGMATAGCGDVLTGVVTSLLGQGLSGSDAARLGVWIHGRSGDEAAARVSLAGMTAVHVLDSLAIVADEMTTDASERDGI</sequence>
<keyword evidence="3 6" id="KW-0521">NADP</keyword>
<name>A0A0J1B501_RHOIS</name>
<dbReference type="PATRIC" id="fig|595434.4.peg.5889"/>
<dbReference type="InterPro" id="IPR000631">
    <property type="entry name" value="CARKD"/>
</dbReference>
<dbReference type="Proteomes" id="UP000036367">
    <property type="component" value="Unassembled WGS sequence"/>
</dbReference>
<dbReference type="HAMAP" id="MF_01965">
    <property type="entry name" value="NADHX_dehydratase"/>
    <property type="match status" value="1"/>
</dbReference>
<dbReference type="GO" id="GO:0110051">
    <property type="term" value="P:metabolite repair"/>
    <property type="evidence" value="ECO:0007669"/>
    <property type="project" value="TreeGrafter"/>
</dbReference>
<dbReference type="Gene3D" id="3.40.1190.20">
    <property type="match status" value="1"/>
</dbReference>
<dbReference type="STRING" id="595434.RISK_006197"/>
<keyword evidence="1 6" id="KW-0547">Nucleotide-binding</keyword>
<comment type="cofactor">
    <cofactor evidence="6">
        <name>Mg(2+)</name>
        <dbReference type="ChEBI" id="CHEBI:18420"/>
    </cofactor>
</comment>
<comment type="function">
    <text evidence="6">Catalyzes the dehydration of the S-form of NAD(P)HX at the expense of ADP, which is converted to AMP. Together with NAD(P)HX epimerase, which catalyzes the epimerization of the S- and R-forms, the enzyme allows the repair of both epimers of NAD(P)HX, a damaged form of NAD(P)H that is a result of enzymatic or heat-dependent hydration.</text>
</comment>
<feature type="binding site" evidence="6">
    <location>
        <position position="241"/>
    </location>
    <ligand>
        <name>(6S)-NADPHX</name>
        <dbReference type="ChEBI" id="CHEBI:64076"/>
    </ligand>
</feature>
<dbReference type="PANTHER" id="PTHR12592:SF0">
    <property type="entry name" value="ATP-DEPENDENT (S)-NAD(P)H-HYDRATE DEHYDRATASE"/>
    <property type="match status" value="1"/>
</dbReference>
<dbReference type="AlphaFoldDB" id="A0A0J1B501"/>
<feature type="binding site" evidence="6">
    <location>
        <position position="114"/>
    </location>
    <ligand>
        <name>(6S)-NADPHX</name>
        <dbReference type="ChEBI" id="CHEBI:64076"/>
    </ligand>
</feature>
<keyword evidence="5 6" id="KW-0456">Lyase</keyword>
<dbReference type="EC" id="4.2.1.136" evidence="6"/>
<dbReference type="InterPro" id="IPR029056">
    <property type="entry name" value="Ribokinase-like"/>
</dbReference>
<evidence type="ECO:0000313" key="9">
    <source>
        <dbReference type="EMBL" id="KLU01698.1"/>
    </source>
</evidence>
<comment type="subunit">
    <text evidence="6">Homotetramer.</text>
</comment>
<evidence type="ECO:0000256" key="2">
    <source>
        <dbReference type="ARBA" id="ARBA00022840"/>
    </source>
</evidence>
<evidence type="ECO:0000259" key="8">
    <source>
        <dbReference type="PROSITE" id="PS51383"/>
    </source>
</evidence>
<keyword evidence="4 6" id="KW-0520">NAD</keyword>
<accession>A0A0J1B501</accession>
<dbReference type="SUPFAM" id="SSF53613">
    <property type="entry name" value="Ribokinase-like"/>
    <property type="match status" value="1"/>
</dbReference>
<evidence type="ECO:0000313" key="10">
    <source>
        <dbReference type="Proteomes" id="UP000036367"/>
    </source>
</evidence>
<dbReference type="PROSITE" id="PS51383">
    <property type="entry name" value="YJEF_C_3"/>
    <property type="match status" value="1"/>
</dbReference>
<dbReference type="GO" id="GO:0052855">
    <property type="term" value="F:ADP-dependent NAD(P)H-hydrate dehydratase activity"/>
    <property type="evidence" value="ECO:0007669"/>
    <property type="project" value="UniProtKB-UniRule"/>
</dbReference>
<dbReference type="GO" id="GO:0005524">
    <property type="term" value="F:ATP binding"/>
    <property type="evidence" value="ECO:0007669"/>
    <property type="project" value="UniProtKB-KW"/>
</dbReference>
<feature type="compositionally biased region" description="Polar residues" evidence="7">
    <location>
        <begin position="1"/>
        <end position="10"/>
    </location>
</feature>
<dbReference type="PROSITE" id="PS01050">
    <property type="entry name" value="YJEF_C_2"/>
    <property type="match status" value="1"/>
</dbReference>